<keyword evidence="1" id="KW-1133">Transmembrane helix</keyword>
<protein>
    <recommendedName>
        <fullName evidence="4">Integral membrane protein</fullName>
    </recommendedName>
</protein>
<feature type="transmembrane region" description="Helical" evidence="1">
    <location>
        <begin position="188"/>
        <end position="210"/>
    </location>
</feature>
<feature type="transmembrane region" description="Helical" evidence="1">
    <location>
        <begin position="85"/>
        <end position="109"/>
    </location>
</feature>
<comment type="caution">
    <text evidence="2">The sequence shown here is derived from an EMBL/GenBank/DDBJ whole genome shotgun (WGS) entry which is preliminary data.</text>
</comment>
<keyword evidence="1" id="KW-0812">Transmembrane</keyword>
<feature type="transmembrane region" description="Helical" evidence="1">
    <location>
        <begin position="121"/>
        <end position="143"/>
    </location>
</feature>
<gene>
    <name evidence="2" type="ORF">QFZ53_000364</name>
</gene>
<feature type="transmembrane region" description="Helical" evidence="1">
    <location>
        <begin position="287"/>
        <end position="320"/>
    </location>
</feature>
<keyword evidence="1" id="KW-0472">Membrane</keyword>
<dbReference type="EMBL" id="JAUSXV010000001">
    <property type="protein sequence ID" value="MDQ0646168.1"/>
    <property type="molecule type" value="Genomic_DNA"/>
</dbReference>
<dbReference type="AlphaFoldDB" id="A0AAW8ERM2"/>
<evidence type="ECO:0000256" key="1">
    <source>
        <dbReference type="SAM" id="Phobius"/>
    </source>
</evidence>
<organism evidence="2 3">
    <name type="scientific">Microbacterium natoriense</name>
    <dbReference type="NCBI Taxonomy" id="284570"/>
    <lineage>
        <taxon>Bacteria</taxon>
        <taxon>Bacillati</taxon>
        <taxon>Actinomycetota</taxon>
        <taxon>Actinomycetes</taxon>
        <taxon>Micrococcales</taxon>
        <taxon>Microbacteriaceae</taxon>
        <taxon>Microbacterium</taxon>
    </lineage>
</organism>
<feature type="transmembrane region" description="Helical" evidence="1">
    <location>
        <begin position="222"/>
        <end position="240"/>
    </location>
</feature>
<name>A0AAW8ERM2_9MICO</name>
<dbReference type="RefSeq" id="WP_307292882.1">
    <property type="nucleotide sequence ID" value="NZ_JAUSXV010000001.1"/>
</dbReference>
<evidence type="ECO:0000313" key="3">
    <source>
        <dbReference type="Proteomes" id="UP001244427"/>
    </source>
</evidence>
<sequence>MSSARRRPSPRAGATAAPSAVRRDADRWFREQGLPTFVPLRRWFTDLPRRVAPLLAWVTVAMFLLTGGLDVAISAALELSDEDETIVAVVVLILLLLALALAWIAFLLVRLAVRRLPTGPGTAVAASVIVLCAAALVAGGYALDRQATVSPVFETIVIIAVCVLVTGMGGGALISWASRLAVRNASAIGHMASIALPVILMLVVFAFFSAEVWQMASALHGSSLALVGLVIGALATIVVLRVSAGEIDDETYAPTAEQRAALLKDTPAERLTSASGARQALRWPQRVNILLVMTFAQLLQALFFAALLCALLIIIGSVAIPVGVVEIWVGPGSAAQPLPVEPLVIGGAHLPVTVNLIKAAALLSLIATLPFIFSAVSEPRYRERFFDPIMVDLRRAIVVRDALSTRGRAA</sequence>
<proteinExistence type="predicted"/>
<feature type="transmembrane region" description="Helical" evidence="1">
    <location>
        <begin position="51"/>
        <end position="73"/>
    </location>
</feature>
<keyword evidence="3" id="KW-1185">Reference proteome</keyword>
<feature type="transmembrane region" description="Helical" evidence="1">
    <location>
        <begin position="155"/>
        <end position="176"/>
    </location>
</feature>
<evidence type="ECO:0000313" key="2">
    <source>
        <dbReference type="EMBL" id="MDQ0646168.1"/>
    </source>
</evidence>
<evidence type="ECO:0008006" key="4">
    <source>
        <dbReference type="Google" id="ProtNLM"/>
    </source>
</evidence>
<dbReference type="Proteomes" id="UP001244427">
    <property type="component" value="Unassembled WGS sequence"/>
</dbReference>
<feature type="transmembrane region" description="Helical" evidence="1">
    <location>
        <begin position="356"/>
        <end position="376"/>
    </location>
</feature>
<accession>A0AAW8ERM2</accession>
<reference evidence="2 3" key="1">
    <citation type="submission" date="2023-07" db="EMBL/GenBank/DDBJ databases">
        <title>Comparative genomics of wheat-associated soil bacteria to identify genetic determinants of phenazine resistance.</title>
        <authorList>
            <person name="Mouncey N."/>
        </authorList>
    </citation>
    <scope>NUCLEOTIDE SEQUENCE [LARGE SCALE GENOMIC DNA]</scope>
    <source>
        <strain evidence="2 3">W4I9-1</strain>
    </source>
</reference>